<evidence type="ECO:0000256" key="1">
    <source>
        <dbReference type="ARBA" id="ARBA00004170"/>
    </source>
</evidence>
<protein>
    <recommendedName>
        <fullName evidence="7">SH3 domain-containing protein</fullName>
    </recommendedName>
</protein>
<name>A0A2T7NEC5_POMCA</name>
<organism evidence="8 9">
    <name type="scientific">Pomacea canaliculata</name>
    <name type="common">Golden apple snail</name>
    <dbReference type="NCBI Taxonomy" id="400727"/>
    <lineage>
        <taxon>Eukaryota</taxon>
        <taxon>Metazoa</taxon>
        <taxon>Spiralia</taxon>
        <taxon>Lophotrochozoa</taxon>
        <taxon>Mollusca</taxon>
        <taxon>Gastropoda</taxon>
        <taxon>Caenogastropoda</taxon>
        <taxon>Architaenioglossa</taxon>
        <taxon>Ampullarioidea</taxon>
        <taxon>Ampullariidae</taxon>
        <taxon>Pomacea</taxon>
    </lineage>
</organism>
<proteinExistence type="predicted"/>
<evidence type="ECO:0000256" key="4">
    <source>
        <dbReference type="ARBA" id="ARBA00023136"/>
    </source>
</evidence>
<dbReference type="SUPFAM" id="SSF50044">
    <property type="entry name" value="SH3-domain"/>
    <property type="match status" value="1"/>
</dbReference>
<sequence>MHNLLEAEEEQIAELQAFISAQCEYHRQAVDALTSLLGTLEEKRREASGKPRTEHVPKRVSSFRRSESPSSLQDVDASDFGGSSGSYTFNHAPPPSYKQAVPNLGKQPCAKALYDFVPENDGELGFQEGDMINLISQVDENWFEGSVHGKVGYFPINYVDVIVPI</sequence>
<accession>A0A2T7NEC5</accession>
<comment type="caution">
    <text evidence="8">The sequence shown here is derived from an EMBL/GenBank/DDBJ whole genome shotgun (WGS) entry which is preliminary data.</text>
</comment>
<keyword evidence="4" id="KW-0472">Membrane</keyword>
<keyword evidence="2 5" id="KW-0728">SH3 domain</keyword>
<dbReference type="Pfam" id="PF00018">
    <property type="entry name" value="SH3_1"/>
    <property type="match status" value="1"/>
</dbReference>
<dbReference type="EMBL" id="PZQS01000013">
    <property type="protein sequence ID" value="PVD19516.1"/>
    <property type="molecule type" value="Genomic_DNA"/>
</dbReference>
<dbReference type="PANTHER" id="PTHR14167:SF81">
    <property type="entry name" value="ENDOPHILIN-A"/>
    <property type="match status" value="1"/>
</dbReference>
<feature type="region of interest" description="Disordered" evidence="6">
    <location>
        <begin position="43"/>
        <end position="94"/>
    </location>
</feature>
<evidence type="ECO:0000256" key="5">
    <source>
        <dbReference type="PROSITE-ProRule" id="PRU00192"/>
    </source>
</evidence>
<keyword evidence="9" id="KW-1185">Reference proteome</keyword>
<dbReference type="SUPFAM" id="SSF103657">
    <property type="entry name" value="BAR/IMD domain-like"/>
    <property type="match status" value="1"/>
</dbReference>
<dbReference type="OrthoDB" id="443981at2759"/>
<dbReference type="STRING" id="400727.A0A2T7NEC5"/>
<dbReference type="Gene3D" id="1.20.1270.60">
    <property type="entry name" value="Arfaptin homology (AH) domain/BAR domain"/>
    <property type="match status" value="1"/>
</dbReference>
<dbReference type="SMART" id="SM00326">
    <property type="entry name" value="SH3"/>
    <property type="match status" value="1"/>
</dbReference>
<evidence type="ECO:0000313" key="8">
    <source>
        <dbReference type="EMBL" id="PVD19516.1"/>
    </source>
</evidence>
<dbReference type="PROSITE" id="PS50002">
    <property type="entry name" value="SH3"/>
    <property type="match status" value="1"/>
</dbReference>
<dbReference type="CDD" id="cd11803">
    <property type="entry name" value="SH3_Endophilin_A"/>
    <property type="match status" value="1"/>
</dbReference>
<dbReference type="Gene3D" id="2.30.30.40">
    <property type="entry name" value="SH3 Domains"/>
    <property type="match status" value="1"/>
</dbReference>
<comment type="subcellular location">
    <subcellularLocation>
        <location evidence="1">Membrane</location>
        <topology evidence="1">Peripheral membrane protein</topology>
    </subcellularLocation>
</comment>
<dbReference type="PRINTS" id="PR00452">
    <property type="entry name" value="SH3DOMAIN"/>
</dbReference>
<evidence type="ECO:0000256" key="6">
    <source>
        <dbReference type="SAM" id="MobiDB-lite"/>
    </source>
</evidence>
<dbReference type="PANTHER" id="PTHR14167">
    <property type="entry name" value="SH3 DOMAIN-CONTAINING"/>
    <property type="match status" value="1"/>
</dbReference>
<feature type="domain" description="SH3" evidence="7">
    <location>
        <begin position="105"/>
        <end position="164"/>
    </location>
</feature>
<gene>
    <name evidence="8" type="ORF">C0Q70_20005</name>
</gene>
<feature type="compositionally biased region" description="Basic and acidic residues" evidence="6">
    <location>
        <begin position="43"/>
        <end position="57"/>
    </location>
</feature>
<dbReference type="InterPro" id="IPR001452">
    <property type="entry name" value="SH3_domain"/>
</dbReference>
<evidence type="ECO:0000256" key="2">
    <source>
        <dbReference type="ARBA" id="ARBA00022443"/>
    </source>
</evidence>
<dbReference type="Proteomes" id="UP000245119">
    <property type="component" value="Linkage Group LG13"/>
</dbReference>
<evidence type="ECO:0000259" key="7">
    <source>
        <dbReference type="PROSITE" id="PS50002"/>
    </source>
</evidence>
<evidence type="ECO:0000256" key="3">
    <source>
        <dbReference type="ARBA" id="ARBA00023054"/>
    </source>
</evidence>
<dbReference type="InterPro" id="IPR027267">
    <property type="entry name" value="AH/BAR_dom_sf"/>
</dbReference>
<keyword evidence="3" id="KW-0175">Coiled coil</keyword>
<dbReference type="InterPro" id="IPR050384">
    <property type="entry name" value="Endophilin_SH3RF"/>
</dbReference>
<evidence type="ECO:0000313" key="9">
    <source>
        <dbReference type="Proteomes" id="UP000245119"/>
    </source>
</evidence>
<reference evidence="8 9" key="1">
    <citation type="submission" date="2018-04" db="EMBL/GenBank/DDBJ databases">
        <title>The genome of golden apple snail Pomacea canaliculata provides insight into stress tolerance and invasive adaptation.</title>
        <authorList>
            <person name="Liu C."/>
            <person name="Liu B."/>
            <person name="Ren Y."/>
            <person name="Zhang Y."/>
            <person name="Wang H."/>
            <person name="Li S."/>
            <person name="Jiang F."/>
            <person name="Yin L."/>
            <person name="Zhang G."/>
            <person name="Qian W."/>
            <person name="Fan W."/>
        </authorList>
    </citation>
    <scope>NUCLEOTIDE SEQUENCE [LARGE SCALE GENOMIC DNA]</scope>
    <source>
        <strain evidence="8">SZHN2017</strain>
        <tissue evidence="8">Muscle</tissue>
    </source>
</reference>
<dbReference type="InterPro" id="IPR036028">
    <property type="entry name" value="SH3-like_dom_sf"/>
</dbReference>
<dbReference type="AlphaFoldDB" id="A0A2T7NEC5"/>
<dbReference type="InterPro" id="IPR035824">
    <property type="entry name" value="Endophilin_A_SH3"/>
</dbReference>